<dbReference type="EMBL" id="LAZR01064182">
    <property type="protein sequence ID" value="KKK58028.1"/>
    <property type="molecule type" value="Genomic_DNA"/>
</dbReference>
<accession>A0A0F8WMW3</accession>
<name>A0A0F8WMW3_9ZZZZ</name>
<protein>
    <submittedName>
        <fullName evidence="1">Uncharacterized protein</fullName>
    </submittedName>
</protein>
<reference evidence="1" key="1">
    <citation type="journal article" date="2015" name="Nature">
        <title>Complex archaea that bridge the gap between prokaryotes and eukaryotes.</title>
        <authorList>
            <person name="Spang A."/>
            <person name="Saw J.H."/>
            <person name="Jorgensen S.L."/>
            <person name="Zaremba-Niedzwiedzka K."/>
            <person name="Martijn J."/>
            <person name="Lind A.E."/>
            <person name="van Eijk R."/>
            <person name="Schleper C."/>
            <person name="Guy L."/>
            <person name="Ettema T.J."/>
        </authorList>
    </citation>
    <scope>NUCLEOTIDE SEQUENCE</scope>
</reference>
<sequence length="283" mass="31204">YVPLPEVNTFVAAGGDVLLMYSPDIQRLDRWDLRTMKKTGSKSVAIPGLVEDLVMGGDRSDLAIVAVIDPARRTSTKDYYSHYLINVPDLTLVRVREGKLDYEGRMQSMAANPWMSALMIWNRTGYSGSSSRAFLVAMDGTMPKLSRARFGGYPGRSFSPSHDGARAIINYLARRKGGRSSDPQIPHARILDEKLKALHEMTGELAWVYSRPYLVHRTETGKYRLLDEKNAQPIGELSVPDGAPSGLWPAGPMGRLVLADENSDWVHVVPLPLPASGKEAGKP</sequence>
<gene>
    <name evidence="1" type="ORF">LCGC14_3048540</name>
</gene>
<comment type="caution">
    <text evidence="1">The sequence shown here is derived from an EMBL/GenBank/DDBJ whole genome shotgun (WGS) entry which is preliminary data.</text>
</comment>
<evidence type="ECO:0000313" key="1">
    <source>
        <dbReference type="EMBL" id="KKK58028.1"/>
    </source>
</evidence>
<feature type="non-terminal residue" evidence="1">
    <location>
        <position position="1"/>
    </location>
</feature>
<organism evidence="1">
    <name type="scientific">marine sediment metagenome</name>
    <dbReference type="NCBI Taxonomy" id="412755"/>
    <lineage>
        <taxon>unclassified sequences</taxon>
        <taxon>metagenomes</taxon>
        <taxon>ecological metagenomes</taxon>
    </lineage>
</organism>
<dbReference type="AlphaFoldDB" id="A0A0F8WMW3"/>
<proteinExistence type="predicted"/>